<sequence length="806" mass="89371">MEHHDKKYLPWQTPLAAAAFVPPLLGQEPNAVPLGRQVKLVPPSEERVARIIKQAHQKRLKQVRVADQRIAAAIRTHYRERLEKGKARVMAKAYAAWQRDKRERVGTLKARLGETVLSIGSGHRMAEKEVAEREEGTDEREAKAKQRSEKEAFRFSQAQERIRDAGQQRKGAKNASLQSGRREESRRAPTETVRAGGYEVEAAAGMSQKGRLTMSAGATRKATLRSEKVFSPRSTGRQTRPYRARDFAADRMDWGSDLLESLASLDRKRRVQKRQTLSSFATLPPQEEGAGEVDGEGGRRLGGGEGVEWQAEEAVEAVLRGTRSKMVSPSNEDNTSGSSGVGAAPQILRKLPLETTGVGGEGRRGSHGSRSGSRREWGDRMREQGISGRWSDIEKRVARVERQQQSAGQRKREQEESGAEEADEERQRTGGIRDEEGLEDAARGSVYPALLRRMNWARLGRDKDMEEHDGEDDAEEGQEGVENEGEAVPEVLSATPSSADLEHKVESIRRSLEDVARSLRDKGFDPKLEALMEQRRGLDEAMSSSSLRESASGVDSESPSSSLSVDIGFSAADARAENRTAGGTTRAPWKRPESAEAEPQTRPLTYLERHGGFEDTSFGEAGTSEDPSPVGADTRALQGARDGALGARSSGFRERRKGNEEEGKDPLIEKSSRYRLESIWEVSPSKKRAPIAENEGGVGSEDDSSLLEEQDLETDDDGGGENAAVGEKLSVDRIMRVYQERRQELINRLETRRREGYRFPSTLAPARSTTPSQRPITRVTPGMPPREERSRLLELIEQREARVYRG</sequence>
<organism evidence="2 3">
    <name type="scientific">Nannochloropsis salina CCMP1776</name>
    <dbReference type="NCBI Taxonomy" id="1027361"/>
    <lineage>
        <taxon>Eukaryota</taxon>
        <taxon>Sar</taxon>
        <taxon>Stramenopiles</taxon>
        <taxon>Ochrophyta</taxon>
        <taxon>Eustigmatophyceae</taxon>
        <taxon>Eustigmatales</taxon>
        <taxon>Monodopsidaceae</taxon>
        <taxon>Microchloropsis</taxon>
        <taxon>Microchloropsis salina</taxon>
    </lineage>
</organism>
<feature type="compositionally biased region" description="Basic and acidic residues" evidence="1">
    <location>
        <begin position="391"/>
        <end position="402"/>
    </location>
</feature>
<dbReference type="OrthoDB" id="10518818at2759"/>
<dbReference type="AlphaFoldDB" id="A0A4D9DDI6"/>
<feature type="compositionally biased region" description="Basic and acidic residues" evidence="1">
    <location>
        <begin position="124"/>
        <end position="153"/>
    </location>
</feature>
<feature type="compositionally biased region" description="Basic and acidic residues" evidence="1">
    <location>
        <begin position="651"/>
        <end position="678"/>
    </location>
</feature>
<feature type="region of interest" description="Disordered" evidence="1">
    <location>
        <begin position="120"/>
        <end position="244"/>
    </location>
</feature>
<evidence type="ECO:0000313" key="2">
    <source>
        <dbReference type="EMBL" id="TFJ87625.1"/>
    </source>
</evidence>
<dbReference type="Proteomes" id="UP000355283">
    <property type="component" value="Unassembled WGS sequence"/>
</dbReference>
<evidence type="ECO:0000256" key="1">
    <source>
        <dbReference type="SAM" id="MobiDB-lite"/>
    </source>
</evidence>
<protein>
    <submittedName>
        <fullName evidence="2">Uncharacterized protein</fullName>
    </submittedName>
</protein>
<feature type="region of interest" description="Disordered" evidence="1">
    <location>
        <begin position="535"/>
        <end position="726"/>
    </location>
</feature>
<feature type="compositionally biased region" description="Acidic residues" evidence="1">
    <location>
        <begin position="700"/>
        <end position="719"/>
    </location>
</feature>
<keyword evidence="3" id="KW-1185">Reference proteome</keyword>
<feature type="compositionally biased region" description="Basic and acidic residues" evidence="1">
    <location>
        <begin position="373"/>
        <end position="383"/>
    </location>
</feature>
<name>A0A4D9DDI6_9STRA</name>
<feature type="compositionally biased region" description="Basic and acidic residues" evidence="1">
    <location>
        <begin position="425"/>
        <end position="435"/>
    </location>
</feature>
<accession>A0A4D9DDI6</accession>
<proteinExistence type="predicted"/>
<dbReference type="EMBL" id="SDOX01000005">
    <property type="protein sequence ID" value="TFJ87625.1"/>
    <property type="molecule type" value="Genomic_DNA"/>
</dbReference>
<evidence type="ECO:0000313" key="3">
    <source>
        <dbReference type="Proteomes" id="UP000355283"/>
    </source>
</evidence>
<feature type="compositionally biased region" description="Basic and acidic residues" evidence="1">
    <location>
        <begin position="180"/>
        <end position="189"/>
    </location>
</feature>
<reference evidence="2 3" key="1">
    <citation type="submission" date="2019-01" db="EMBL/GenBank/DDBJ databases">
        <title>Nuclear Genome Assembly of the Microalgal Biofuel strain Nannochloropsis salina CCMP1776.</title>
        <authorList>
            <person name="Hovde B."/>
        </authorList>
    </citation>
    <scope>NUCLEOTIDE SEQUENCE [LARGE SCALE GENOMIC DNA]</scope>
    <source>
        <strain evidence="2 3">CCMP1776</strain>
    </source>
</reference>
<feature type="compositionally biased region" description="Low complexity" evidence="1">
    <location>
        <begin position="543"/>
        <end position="564"/>
    </location>
</feature>
<feature type="region of interest" description="Disordered" evidence="1">
    <location>
        <begin position="268"/>
        <end position="446"/>
    </location>
</feature>
<feature type="compositionally biased region" description="Polar residues" evidence="1">
    <location>
        <begin position="325"/>
        <end position="338"/>
    </location>
</feature>
<feature type="region of interest" description="Disordered" evidence="1">
    <location>
        <begin position="756"/>
        <end position="788"/>
    </location>
</feature>
<gene>
    <name evidence="2" type="ORF">NSK_000976</name>
</gene>
<feature type="compositionally biased region" description="Acidic residues" evidence="1">
    <location>
        <begin position="467"/>
        <end position="487"/>
    </location>
</feature>
<comment type="caution">
    <text evidence="2">The sequence shown here is derived from an EMBL/GenBank/DDBJ whole genome shotgun (WGS) entry which is preliminary data.</text>
</comment>
<feature type="region of interest" description="Disordered" evidence="1">
    <location>
        <begin position="461"/>
        <end position="504"/>
    </location>
</feature>